<feature type="region of interest" description="Disordered" evidence="1">
    <location>
        <begin position="1"/>
        <end position="26"/>
    </location>
</feature>
<evidence type="ECO:0000256" key="1">
    <source>
        <dbReference type="SAM" id="MobiDB-lite"/>
    </source>
</evidence>
<accession>A0ABP6SXS1</accession>
<gene>
    <name evidence="2" type="ORF">GCM10020369_30070</name>
</gene>
<evidence type="ECO:0008006" key="4">
    <source>
        <dbReference type="Google" id="ProtNLM"/>
    </source>
</evidence>
<evidence type="ECO:0000313" key="3">
    <source>
        <dbReference type="Proteomes" id="UP001501676"/>
    </source>
</evidence>
<keyword evidence="3" id="KW-1185">Reference proteome</keyword>
<dbReference type="EMBL" id="BAAAYN010000018">
    <property type="protein sequence ID" value="GAA3387466.1"/>
    <property type="molecule type" value="Genomic_DNA"/>
</dbReference>
<evidence type="ECO:0000313" key="2">
    <source>
        <dbReference type="EMBL" id="GAA3387466.1"/>
    </source>
</evidence>
<protein>
    <recommendedName>
        <fullName evidence="4">PASTA domain-containing protein</fullName>
    </recommendedName>
</protein>
<reference evidence="3" key="1">
    <citation type="journal article" date="2019" name="Int. J. Syst. Evol. Microbiol.">
        <title>The Global Catalogue of Microorganisms (GCM) 10K type strain sequencing project: providing services to taxonomists for standard genome sequencing and annotation.</title>
        <authorList>
            <consortium name="The Broad Institute Genomics Platform"/>
            <consortium name="The Broad Institute Genome Sequencing Center for Infectious Disease"/>
            <person name="Wu L."/>
            <person name="Ma J."/>
        </authorList>
    </citation>
    <scope>NUCLEOTIDE SEQUENCE [LARGE SCALE GENOMIC DNA]</scope>
    <source>
        <strain evidence="3">JCM 9458</strain>
    </source>
</reference>
<dbReference type="RefSeq" id="WP_345728708.1">
    <property type="nucleotide sequence ID" value="NZ_BAAAYN010000018.1"/>
</dbReference>
<dbReference type="Proteomes" id="UP001501676">
    <property type="component" value="Unassembled WGS sequence"/>
</dbReference>
<feature type="region of interest" description="Disordered" evidence="1">
    <location>
        <begin position="69"/>
        <end position="105"/>
    </location>
</feature>
<comment type="caution">
    <text evidence="2">The sequence shown here is derived from an EMBL/GenBank/DDBJ whole genome shotgun (WGS) entry which is preliminary data.</text>
</comment>
<sequence>MPDQVRLPDGTAVIIHSAPDGPDRTPSGTWLAECVCSSAPGRPDRVDVTYEPPAPGARAPVTVTLTWNIAPESPPSATDAPPGPPPGVVVPTQRPGAAPPTSPAH</sequence>
<name>A0ABP6SXS1_9ACTN</name>
<proteinExistence type="predicted"/>
<organism evidence="2 3">
    <name type="scientific">Cryptosporangium minutisporangium</name>
    <dbReference type="NCBI Taxonomy" id="113569"/>
    <lineage>
        <taxon>Bacteria</taxon>
        <taxon>Bacillati</taxon>
        <taxon>Actinomycetota</taxon>
        <taxon>Actinomycetes</taxon>
        <taxon>Cryptosporangiales</taxon>
        <taxon>Cryptosporangiaceae</taxon>
        <taxon>Cryptosporangium</taxon>
    </lineage>
</organism>